<keyword evidence="5" id="KW-0813">Transport</keyword>
<evidence type="ECO:0000259" key="6">
    <source>
        <dbReference type="PROSITE" id="PS01033"/>
    </source>
</evidence>
<evidence type="ECO:0000256" key="1">
    <source>
        <dbReference type="ARBA" id="ARBA00022617"/>
    </source>
</evidence>
<sequence>MSIDPVLVKRSFAAVEPHGSEVTAYFYRHLFDHHPGVRGLFAEHLDDQQDRLWAALGALVANLESTDTLVGILRDLGSRHAGYGALPEHFPAVGDSLIATLRHYAGDTWTPEAEASWAAVYGVVADTMGSAMAAAGPAPSSG</sequence>
<comment type="caution">
    <text evidence="7">The sequence shown here is derived from an EMBL/GenBank/DDBJ whole genome shotgun (WGS) entry which is preliminary data.</text>
</comment>
<protein>
    <submittedName>
        <fullName evidence="7">Globin domain-containing protein</fullName>
    </submittedName>
</protein>
<dbReference type="InterPro" id="IPR000971">
    <property type="entry name" value="Globin"/>
</dbReference>
<reference evidence="8" key="1">
    <citation type="journal article" date="2019" name="Int. J. Syst. Evol. Microbiol.">
        <title>The Global Catalogue of Microorganisms (GCM) 10K type strain sequencing project: providing services to taxonomists for standard genome sequencing and annotation.</title>
        <authorList>
            <consortium name="The Broad Institute Genomics Platform"/>
            <consortium name="The Broad Institute Genome Sequencing Center for Infectious Disease"/>
            <person name="Wu L."/>
            <person name="Ma J."/>
        </authorList>
    </citation>
    <scope>NUCLEOTIDE SEQUENCE [LARGE SCALE GENOMIC DNA]</scope>
    <source>
        <strain evidence="8">CGMCC 1.12859</strain>
    </source>
</reference>
<organism evidence="7 8">
    <name type="scientific">Kitasatospora paranensis</name>
    <dbReference type="NCBI Taxonomy" id="258053"/>
    <lineage>
        <taxon>Bacteria</taxon>
        <taxon>Bacillati</taxon>
        <taxon>Actinomycetota</taxon>
        <taxon>Actinomycetes</taxon>
        <taxon>Kitasatosporales</taxon>
        <taxon>Streptomycetaceae</taxon>
        <taxon>Kitasatospora</taxon>
    </lineage>
</organism>
<dbReference type="RefSeq" id="WP_345706628.1">
    <property type="nucleotide sequence ID" value="NZ_BAABKV010000001.1"/>
</dbReference>
<keyword evidence="8" id="KW-1185">Reference proteome</keyword>
<keyword evidence="4" id="KW-0408">Iron</keyword>
<keyword evidence="1 5" id="KW-0349">Heme</keyword>
<accession>A0ABW2FRE2</accession>
<dbReference type="Gene3D" id="1.10.490.10">
    <property type="entry name" value="Globins"/>
    <property type="match status" value="1"/>
</dbReference>
<feature type="domain" description="Globin" evidence="6">
    <location>
        <begin position="1"/>
        <end position="133"/>
    </location>
</feature>
<evidence type="ECO:0000313" key="7">
    <source>
        <dbReference type="EMBL" id="MFC7179844.1"/>
    </source>
</evidence>
<evidence type="ECO:0000256" key="4">
    <source>
        <dbReference type="ARBA" id="ARBA00023004"/>
    </source>
</evidence>
<gene>
    <name evidence="7" type="ORF">ACFQMG_09750</name>
</gene>
<dbReference type="PANTHER" id="PTHR43396:SF3">
    <property type="entry name" value="FLAVOHEMOPROTEIN"/>
    <property type="match status" value="1"/>
</dbReference>
<dbReference type="PROSITE" id="PS01033">
    <property type="entry name" value="GLOBIN"/>
    <property type="match status" value="1"/>
</dbReference>
<dbReference type="SUPFAM" id="SSF46458">
    <property type="entry name" value="Globin-like"/>
    <property type="match status" value="1"/>
</dbReference>
<keyword evidence="3" id="KW-0479">Metal-binding</keyword>
<comment type="similarity">
    <text evidence="5">Belongs to the globin family.</text>
</comment>
<dbReference type="PRINTS" id="PR01907">
    <property type="entry name" value="WORMGLOBIN"/>
</dbReference>
<dbReference type="InterPro" id="IPR009050">
    <property type="entry name" value="Globin-like_sf"/>
</dbReference>
<evidence type="ECO:0000313" key="8">
    <source>
        <dbReference type="Proteomes" id="UP001596435"/>
    </source>
</evidence>
<keyword evidence="2 5" id="KW-0561">Oxygen transport</keyword>
<name>A0ABW2FRE2_9ACTN</name>
<dbReference type="Proteomes" id="UP001596435">
    <property type="component" value="Unassembled WGS sequence"/>
</dbReference>
<dbReference type="EMBL" id="JBHTAJ010000014">
    <property type="protein sequence ID" value="MFC7179844.1"/>
    <property type="molecule type" value="Genomic_DNA"/>
</dbReference>
<dbReference type="InterPro" id="IPR012292">
    <property type="entry name" value="Globin/Proto"/>
</dbReference>
<proteinExistence type="inferred from homology"/>
<dbReference type="PANTHER" id="PTHR43396">
    <property type="entry name" value="FLAVOHEMOPROTEIN"/>
    <property type="match status" value="1"/>
</dbReference>
<evidence type="ECO:0000256" key="5">
    <source>
        <dbReference type="RuleBase" id="RU000356"/>
    </source>
</evidence>
<evidence type="ECO:0000256" key="3">
    <source>
        <dbReference type="ARBA" id="ARBA00022723"/>
    </source>
</evidence>
<dbReference type="Pfam" id="PF00042">
    <property type="entry name" value="Globin"/>
    <property type="match status" value="1"/>
</dbReference>
<evidence type="ECO:0000256" key="2">
    <source>
        <dbReference type="ARBA" id="ARBA00022621"/>
    </source>
</evidence>